<organism evidence="1 2">
    <name type="scientific">Athelia psychrophila</name>
    <dbReference type="NCBI Taxonomy" id="1759441"/>
    <lineage>
        <taxon>Eukaryota</taxon>
        <taxon>Fungi</taxon>
        <taxon>Dikarya</taxon>
        <taxon>Basidiomycota</taxon>
        <taxon>Agaricomycotina</taxon>
        <taxon>Agaricomycetes</taxon>
        <taxon>Agaricomycetidae</taxon>
        <taxon>Atheliales</taxon>
        <taxon>Atheliaceae</taxon>
        <taxon>Athelia</taxon>
    </lineage>
</organism>
<dbReference type="AlphaFoldDB" id="A0A166T1W4"/>
<sequence length="303" mass="33707">MENNLISEEIQRLSAAFSDNFFITSAEFVTNCDALLPLILTEHSEEQRLRVFDLLEMAVIAFQASVYPATLPLNIFDPPNVQPESWTMMAFLIKVAEHVVSTVKYNQKLSERLSRITSLYLEFCPSSQRFAVSEKLQPSIEMDVDDVFRSPVPASLTDFSQLRNPLLLSFLLDAPPLEATPFPVKPSTPNILHVELPRAPSLYEKSLLEVVSSPLLPSEFAESPPFFDRSINRSTTDEAISACSPSLSSTRSYASVFSNWSSSCSLQSFLQQSSTYDGPSSSPSMLHGLFSPLRPTYSQGLDC</sequence>
<reference evidence="1 2" key="1">
    <citation type="journal article" date="2016" name="Mol. Biol. Evol.">
        <title>Comparative Genomics of Early-Diverging Mushroom-Forming Fungi Provides Insights into the Origins of Lignocellulose Decay Capabilities.</title>
        <authorList>
            <person name="Nagy L.G."/>
            <person name="Riley R."/>
            <person name="Tritt A."/>
            <person name="Adam C."/>
            <person name="Daum C."/>
            <person name="Floudas D."/>
            <person name="Sun H."/>
            <person name="Yadav J.S."/>
            <person name="Pangilinan J."/>
            <person name="Larsson K.H."/>
            <person name="Matsuura K."/>
            <person name="Barry K."/>
            <person name="Labutti K."/>
            <person name="Kuo R."/>
            <person name="Ohm R.A."/>
            <person name="Bhattacharya S.S."/>
            <person name="Shirouzu T."/>
            <person name="Yoshinaga Y."/>
            <person name="Martin F.M."/>
            <person name="Grigoriev I.V."/>
            <person name="Hibbett D.S."/>
        </authorList>
    </citation>
    <scope>NUCLEOTIDE SEQUENCE [LARGE SCALE GENOMIC DNA]</scope>
    <source>
        <strain evidence="1 2">CBS 109695</strain>
    </source>
</reference>
<dbReference type="EMBL" id="KV417495">
    <property type="protein sequence ID" value="KZP30088.1"/>
    <property type="molecule type" value="Genomic_DNA"/>
</dbReference>
<proteinExistence type="predicted"/>
<name>A0A166T1W4_9AGAM</name>
<protein>
    <submittedName>
        <fullName evidence="1">Uncharacterized protein</fullName>
    </submittedName>
</protein>
<dbReference type="Proteomes" id="UP000076532">
    <property type="component" value="Unassembled WGS sequence"/>
</dbReference>
<accession>A0A166T1W4</accession>
<gene>
    <name evidence="1" type="ORF">FIBSPDRAFT_1038442</name>
</gene>
<evidence type="ECO:0000313" key="2">
    <source>
        <dbReference type="Proteomes" id="UP000076532"/>
    </source>
</evidence>
<evidence type="ECO:0000313" key="1">
    <source>
        <dbReference type="EMBL" id="KZP30088.1"/>
    </source>
</evidence>
<keyword evidence="2" id="KW-1185">Reference proteome</keyword>